<comment type="caution">
    <text evidence="1">The sequence shown here is derived from an EMBL/GenBank/DDBJ whole genome shotgun (WGS) entry which is preliminary data.</text>
</comment>
<dbReference type="AlphaFoldDB" id="A0A4P5PAD5"/>
<keyword evidence="2" id="KW-1185">Reference proteome</keyword>
<accession>A0A4P5PAD5</accession>
<dbReference type="Proteomes" id="UP000290567">
    <property type="component" value="Unassembled WGS sequence"/>
</dbReference>
<dbReference type="RefSeq" id="WP_175579966.1">
    <property type="nucleotide sequence ID" value="NZ_BJCC01000002.1"/>
</dbReference>
<gene>
    <name evidence="1" type="ORF">NRIC_03530</name>
</gene>
<name>A0A4P5PAD5_9ENTE</name>
<proteinExistence type="predicted"/>
<organism evidence="1 2">
    <name type="scientific">Enterococcus florum</name>
    <dbReference type="NCBI Taxonomy" id="2480627"/>
    <lineage>
        <taxon>Bacteria</taxon>
        <taxon>Bacillati</taxon>
        <taxon>Bacillota</taxon>
        <taxon>Bacilli</taxon>
        <taxon>Lactobacillales</taxon>
        <taxon>Enterococcaceae</taxon>
        <taxon>Enterococcus</taxon>
    </lineage>
</organism>
<evidence type="ECO:0000313" key="2">
    <source>
        <dbReference type="Proteomes" id="UP000290567"/>
    </source>
</evidence>
<reference evidence="2" key="1">
    <citation type="submission" date="2019-02" db="EMBL/GenBank/DDBJ databases">
        <title>Draft genome sequence of Enterococcus sp. Gos25-1.</title>
        <authorList>
            <person name="Tanaka N."/>
            <person name="Shiwa Y."/>
            <person name="Fujita N."/>
        </authorList>
    </citation>
    <scope>NUCLEOTIDE SEQUENCE [LARGE SCALE GENOMIC DNA]</scope>
    <source>
        <strain evidence="2">Gos25-1</strain>
    </source>
</reference>
<protein>
    <submittedName>
        <fullName evidence="1">Uncharacterized protein</fullName>
    </submittedName>
</protein>
<dbReference type="EMBL" id="BJCC01000002">
    <property type="protein sequence ID" value="GCF92462.1"/>
    <property type="molecule type" value="Genomic_DNA"/>
</dbReference>
<evidence type="ECO:0000313" key="1">
    <source>
        <dbReference type="EMBL" id="GCF92462.1"/>
    </source>
</evidence>
<sequence length="58" mass="6606">MLGQMRKDHDTNKAKLSTAERCEEKCGISIGTRMIAQNMMEKNSLMLSFLKLDGPFKK</sequence>